<gene>
    <name evidence="2" type="ORF">ACFO7V_10065</name>
</gene>
<comment type="caution">
    <text evidence="2">The sequence shown here is derived from an EMBL/GenBank/DDBJ whole genome shotgun (WGS) entry which is preliminary data.</text>
</comment>
<evidence type="ECO:0000259" key="1">
    <source>
        <dbReference type="Pfam" id="PF01593"/>
    </source>
</evidence>
<dbReference type="Pfam" id="PF01593">
    <property type="entry name" value="Amino_oxidase"/>
    <property type="match status" value="1"/>
</dbReference>
<feature type="domain" description="Amine oxidase" evidence="1">
    <location>
        <begin position="10"/>
        <end position="384"/>
    </location>
</feature>
<name>A0ABV9MP45_9MICC</name>
<evidence type="ECO:0000313" key="3">
    <source>
        <dbReference type="Proteomes" id="UP001595884"/>
    </source>
</evidence>
<dbReference type="InterPro" id="IPR036188">
    <property type="entry name" value="FAD/NAD-bd_sf"/>
</dbReference>
<dbReference type="EC" id="1.-.-.-" evidence="2"/>
<dbReference type="RefSeq" id="WP_096254443.1">
    <property type="nucleotide sequence ID" value="NZ_BAAAVQ010000047.1"/>
</dbReference>
<dbReference type="EMBL" id="JBHSHE010000042">
    <property type="protein sequence ID" value="MFC4716483.1"/>
    <property type="molecule type" value="Genomic_DNA"/>
</dbReference>
<dbReference type="Proteomes" id="UP001595884">
    <property type="component" value="Unassembled WGS sequence"/>
</dbReference>
<proteinExistence type="predicted"/>
<dbReference type="GO" id="GO:0016491">
    <property type="term" value="F:oxidoreductase activity"/>
    <property type="evidence" value="ECO:0007669"/>
    <property type="project" value="UniProtKB-KW"/>
</dbReference>
<protein>
    <submittedName>
        <fullName evidence="2">NAD(P)/FAD-dependent oxidoreductase</fullName>
        <ecNumber evidence="2">1.-.-.-</ecNumber>
    </submittedName>
</protein>
<organism evidence="2 3">
    <name type="scientific">Glutamicibacter bergerei</name>
    <dbReference type="NCBI Taxonomy" id="256702"/>
    <lineage>
        <taxon>Bacteria</taxon>
        <taxon>Bacillati</taxon>
        <taxon>Actinomycetota</taxon>
        <taxon>Actinomycetes</taxon>
        <taxon>Micrococcales</taxon>
        <taxon>Micrococcaceae</taxon>
        <taxon>Glutamicibacter</taxon>
    </lineage>
</organism>
<reference evidence="3" key="1">
    <citation type="journal article" date="2019" name="Int. J. Syst. Evol. Microbiol.">
        <title>The Global Catalogue of Microorganisms (GCM) 10K type strain sequencing project: providing services to taxonomists for standard genome sequencing and annotation.</title>
        <authorList>
            <consortium name="The Broad Institute Genomics Platform"/>
            <consortium name="The Broad Institute Genome Sequencing Center for Infectious Disease"/>
            <person name="Wu L."/>
            <person name="Ma J."/>
        </authorList>
    </citation>
    <scope>NUCLEOTIDE SEQUENCE [LARGE SCALE GENOMIC DNA]</scope>
    <source>
        <strain evidence="3">CGMCC 1.12849</strain>
    </source>
</reference>
<dbReference type="SUPFAM" id="SSF51905">
    <property type="entry name" value="FAD/NAD(P)-binding domain"/>
    <property type="match status" value="1"/>
</dbReference>
<keyword evidence="3" id="KW-1185">Reference proteome</keyword>
<keyword evidence="2" id="KW-0560">Oxidoreductase</keyword>
<dbReference type="InterPro" id="IPR002937">
    <property type="entry name" value="Amino_oxidase"/>
</dbReference>
<accession>A0ABV9MP45</accession>
<dbReference type="PANTHER" id="PTHR42841">
    <property type="entry name" value="AMINE OXIDASE"/>
    <property type="match status" value="1"/>
</dbReference>
<sequence length="397" mass="42907">MKFVVIGAGLAGLRAAGLASSRGHKVEVLEASDCIGGRVKTDIIEGFRCDRGFQLLNPSYPEARRALKLKKLDLHPFGRGVAVRSSSGTQVLADPFRHPEHLRGILGADAKFSDLTAFFRWLQLSKNPSSTLGETIEQARFSPLVTQVFERFFSGVVADPSLQVSALAARSLFGYFVKGTPALPAQGMAAIVSQLAEPISEHIRLSTPVHSVANVGEQMQVTCSSGEQLYADRVVIAAGPRASARLLGQAEPKMNALTTWWFSTRHQPTKLPFLHLEVNDGFQLAHTSVISNVCPSYAPAGQHLIQATVAGHHGLDDQSAMAQAASMLGVSNPEWRLLVRHDIEHALPSFSPAHRPLRSRLPRIEVAGDTAQASIQGALGSAVRSINVLEKFQNQLR</sequence>
<dbReference type="Gene3D" id="3.50.50.60">
    <property type="entry name" value="FAD/NAD(P)-binding domain"/>
    <property type="match status" value="1"/>
</dbReference>
<evidence type="ECO:0000313" key="2">
    <source>
        <dbReference type="EMBL" id="MFC4716483.1"/>
    </source>
</evidence>